<proteinExistence type="predicted"/>
<dbReference type="RefSeq" id="WP_163947421.1">
    <property type="nucleotide sequence ID" value="NZ_JAAFZH010000004.1"/>
</dbReference>
<dbReference type="EMBL" id="JAAFZH010000004">
    <property type="protein sequence ID" value="NDU95426.1"/>
    <property type="molecule type" value="Genomic_DNA"/>
</dbReference>
<dbReference type="AlphaFoldDB" id="A0A6L9L4E0"/>
<dbReference type="InterPro" id="IPR036514">
    <property type="entry name" value="SGNH_hydro_sf"/>
</dbReference>
<organism evidence="2 3">
    <name type="scientific">Spirosoma terrae</name>
    <dbReference type="NCBI Taxonomy" id="1968276"/>
    <lineage>
        <taxon>Bacteria</taxon>
        <taxon>Pseudomonadati</taxon>
        <taxon>Bacteroidota</taxon>
        <taxon>Cytophagia</taxon>
        <taxon>Cytophagales</taxon>
        <taxon>Cytophagaceae</taxon>
        <taxon>Spirosoma</taxon>
    </lineage>
</organism>
<dbReference type="PANTHER" id="PTHR14209:SF19">
    <property type="entry name" value="ISOAMYL ACETATE-HYDROLYZING ESTERASE 1 HOMOLOG"/>
    <property type="match status" value="1"/>
</dbReference>
<evidence type="ECO:0000259" key="1">
    <source>
        <dbReference type="Pfam" id="PF13472"/>
    </source>
</evidence>
<gene>
    <name evidence="2" type="ORF">GK108_11130</name>
</gene>
<dbReference type="Pfam" id="PF13472">
    <property type="entry name" value="Lipase_GDSL_2"/>
    <property type="match status" value="1"/>
</dbReference>
<dbReference type="Proteomes" id="UP000474175">
    <property type="component" value="Unassembled WGS sequence"/>
</dbReference>
<dbReference type="GO" id="GO:0016788">
    <property type="term" value="F:hydrolase activity, acting on ester bonds"/>
    <property type="evidence" value="ECO:0007669"/>
    <property type="project" value="UniProtKB-ARBA"/>
</dbReference>
<keyword evidence="3" id="KW-1185">Reference proteome</keyword>
<sequence>MGYRIIGIFLSCFPIIFWGCGTKDVFPQYEKIACIGTSITDGYVLPVEQTYPYQLQNLVDSGDKVLNYGVGGTTLLKKGDSPYWSAEKYQFALQWKPTVVVIEFGTNDSKKQNWQYKSDFKSDYMAMIQSFRSLSSSPKVFICIPPPAFSKNFDVDSAVVRKEIIPLVYEIAKEANAPVIDLYDLMLPKSSEFIDGIHPTAAGAATIAKEVHKIISVE</sequence>
<dbReference type="InterPro" id="IPR013830">
    <property type="entry name" value="SGNH_hydro"/>
</dbReference>
<protein>
    <submittedName>
        <fullName evidence="2">Sialate O-acetylesterase</fullName>
    </submittedName>
</protein>
<feature type="domain" description="SGNH hydrolase-type esterase" evidence="1">
    <location>
        <begin position="34"/>
        <end position="205"/>
    </location>
</feature>
<comment type="caution">
    <text evidence="2">The sequence shown here is derived from an EMBL/GenBank/DDBJ whole genome shotgun (WGS) entry which is preliminary data.</text>
</comment>
<evidence type="ECO:0000313" key="3">
    <source>
        <dbReference type="Proteomes" id="UP000474175"/>
    </source>
</evidence>
<reference evidence="2 3" key="1">
    <citation type="submission" date="2020-02" db="EMBL/GenBank/DDBJ databases">
        <title>Draft genome sequence of two Spirosoma agri KCTC 52727 and Spirosoma terrae KCTC 52035.</title>
        <authorList>
            <person name="Rojas J."/>
            <person name="Ambika Manirajan B."/>
            <person name="Suarez C."/>
            <person name="Ratering S."/>
            <person name="Schnell S."/>
        </authorList>
    </citation>
    <scope>NUCLEOTIDE SEQUENCE [LARGE SCALE GENOMIC DNA]</scope>
    <source>
        <strain evidence="2 3">KCTC 52035</strain>
    </source>
</reference>
<dbReference type="PANTHER" id="PTHR14209">
    <property type="entry name" value="ISOAMYL ACETATE-HYDROLYZING ESTERASE 1"/>
    <property type="match status" value="1"/>
</dbReference>
<accession>A0A6L9L4E0</accession>
<dbReference type="InterPro" id="IPR045136">
    <property type="entry name" value="Iah1-like"/>
</dbReference>
<dbReference type="SUPFAM" id="SSF52266">
    <property type="entry name" value="SGNH hydrolase"/>
    <property type="match status" value="1"/>
</dbReference>
<evidence type="ECO:0000313" key="2">
    <source>
        <dbReference type="EMBL" id="NDU95426.1"/>
    </source>
</evidence>
<name>A0A6L9L4E0_9BACT</name>
<dbReference type="Gene3D" id="3.40.50.1110">
    <property type="entry name" value="SGNH hydrolase"/>
    <property type="match status" value="1"/>
</dbReference>